<dbReference type="Pfam" id="PF13086">
    <property type="entry name" value="AAA_11"/>
    <property type="match status" value="1"/>
</dbReference>
<keyword evidence="6" id="KW-0175">Coiled coil</keyword>
<dbReference type="Gene3D" id="3.40.50.300">
    <property type="entry name" value="P-loop containing nucleotide triphosphate hydrolases"/>
    <property type="match status" value="2"/>
</dbReference>
<dbReference type="Pfam" id="PF13087">
    <property type="entry name" value="AAA_12"/>
    <property type="match status" value="1"/>
</dbReference>
<feature type="compositionally biased region" description="Basic and acidic residues" evidence="7">
    <location>
        <begin position="226"/>
        <end position="243"/>
    </location>
</feature>
<dbReference type="GO" id="GO:0043139">
    <property type="term" value="F:5'-3' DNA helicase activity"/>
    <property type="evidence" value="ECO:0007669"/>
    <property type="project" value="TreeGrafter"/>
</dbReference>
<dbReference type="SUPFAM" id="SSF52540">
    <property type="entry name" value="P-loop containing nucleoside triphosphate hydrolases"/>
    <property type="match status" value="1"/>
</dbReference>
<dbReference type="PANTHER" id="PTHR43788:SF8">
    <property type="entry name" value="DNA-BINDING PROTEIN SMUBP-2"/>
    <property type="match status" value="1"/>
</dbReference>
<reference evidence="10 11" key="1">
    <citation type="submission" date="2019-08" db="EMBL/GenBank/DDBJ databases">
        <title>Draft genome sequencing and comparative genomics of hatchery-associated Vibrios.</title>
        <authorList>
            <person name="Kehlet-Delgado H."/>
            <person name="Mueller R.S."/>
        </authorList>
    </citation>
    <scope>NUCLEOTIDE SEQUENCE [LARGE SCALE GENOMIC DNA]</scope>
    <source>
        <strain evidence="10 11">01-65-5-1</strain>
    </source>
</reference>
<feature type="region of interest" description="Disordered" evidence="7">
    <location>
        <begin position="226"/>
        <end position="257"/>
    </location>
</feature>
<feature type="domain" description="DNA2/NAM7 helicase-like C-terminal" evidence="9">
    <location>
        <begin position="901"/>
        <end position="1074"/>
    </location>
</feature>
<feature type="coiled-coil region" evidence="6">
    <location>
        <begin position="575"/>
        <end position="609"/>
    </location>
</feature>
<evidence type="ECO:0008006" key="12">
    <source>
        <dbReference type="Google" id="ProtNLM"/>
    </source>
</evidence>
<dbReference type="PANTHER" id="PTHR43788">
    <property type="entry name" value="DNA2/NAM7 HELICASE FAMILY MEMBER"/>
    <property type="match status" value="1"/>
</dbReference>
<dbReference type="RefSeq" id="WP_171321704.1">
    <property type="nucleotide sequence ID" value="NZ_VTXO01000003.1"/>
</dbReference>
<dbReference type="InterPro" id="IPR050534">
    <property type="entry name" value="Coronavir_polyprotein_1ab"/>
</dbReference>
<name>A0AAE5GQ15_9VIBR</name>
<sequence>MTNQQRAIDVLMAWHRIEFFQVYALPSKDDEELTPRDINFQELQQQGDQALPWLAPHNLRRFGLDPEKATRYTLNLGLFEKSALIKIVDQTLGTSPSSLSAQQAIEIEQRLDSEGESCFAQLTVDEQGIIDRDSLTVSTLPWALGCLLNQELASLTYGHFRRSIKGLEEHMDRVFAEHGAIANAQLISRLVTLFYQWANLDYRTLLPVPDSPVPCIRLSYLQFERKPSPDQRATDSARPREADPNDVEDEDDTDINDTTIPILNSFYIEDIERAINSIRQGTAGQGLMRYLSQLAHRHVDLYTDQALPLIAQHLSPEHTPAGRWPSSPQYNMSLMQQFAVNTTFKELEQEGLMSVNGPPGTGKTTLLRDIIAENLVERAKRLAALSYPAQGLDHNGYLIASLTGFEMVVASSNNAAVENISRELPQYDSIDDDYRPQMTFFKSVANQLAARKRKGKLQPILAPEQQCWGLISAAMGAKAKRDDFSQRFFFDKYYGDNVPASRPESSDFLNLWQHFKHVSCVSFSQAKRDFEQALAAFEQARTRQVRFVTLKQDLNAKQQQVLALQQASSGFVERRDRAEHQMRQQESQLASLSEQIDSTQDSISALTLQRPGWFARWFNTAKSRQYNQQLAALYQQSSLLKAKRNNHSGQLATLRSELSEVTMQQQAHERQIESEQHAQRALQAEWVALSQHIHPDSVPKPSAAIDQASLQQNAYWQERAINDLRSTVFITAMTLHQAWLYEVKRHNAFKDKVFQLSDCLKAKPHELNSHKLWQILFMFVPVISTTFASLGRMFANLEEQSIGWLMIDEAGQAVPQAAIGGLWRAKRTVVVGDPLQIEPVFTAPPVLVDHLMELSLGDEKQQWSPENWSVQELADRVNPYGCSLTVQGRAKWIGIPLWVHRRCINPMFAIANKAAYQERMIHGNHVDNRHVPSVVHGQLGPNRWVQADGQCVRKQFYPELGLETLKLLHRLVSQGGALKDVYVISPFKAVKHELKQYLRQHGQALQQDKGLATFIKHNIGTVHTFQGKESHTVILVLGCDRNKPGGAVWASSKPNLLNVAVTRAKKNLFVVGDSRVWADKLYFSDCFIQLNERPECPDSPSVDPVSTTEDTM</sequence>
<evidence type="ECO:0000256" key="1">
    <source>
        <dbReference type="ARBA" id="ARBA00007913"/>
    </source>
</evidence>
<dbReference type="InterPro" id="IPR041679">
    <property type="entry name" value="DNA2/NAM7-like_C"/>
</dbReference>
<comment type="caution">
    <text evidence="10">The sequence shown here is derived from an EMBL/GenBank/DDBJ whole genome shotgun (WGS) entry which is preliminary data.</text>
</comment>
<evidence type="ECO:0000256" key="7">
    <source>
        <dbReference type="SAM" id="MobiDB-lite"/>
    </source>
</evidence>
<dbReference type="EMBL" id="VTXO01000003">
    <property type="protein sequence ID" value="NOI80926.1"/>
    <property type="molecule type" value="Genomic_DNA"/>
</dbReference>
<dbReference type="CDD" id="cd18808">
    <property type="entry name" value="SF1_C_Upf1"/>
    <property type="match status" value="1"/>
</dbReference>
<evidence type="ECO:0000256" key="2">
    <source>
        <dbReference type="ARBA" id="ARBA00022741"/>
    </source>
</evidence>
<evidence type="ECO:0000256" key="4">
    <source>
        <dbReference type="ARBA" id="ARBA00022806"/>
    </source>
</evidence>
<evidence type="ECO:0000259" key="8">
    <source>
        <dbReference type="Pfam" id="PF13086"/>
    </source>
</evidence>
<evidence type="ECO:0000256" key="5">
    <source>
        <dbReference type="ARBA" id="ARBA00022840"/>
    </source>
</evidence>
<feature type="coiled-coil region" evidence="6">
    <location>
        <begin position="651"/>
        <end position="685"/>
    </location>
</feature>
<dbReference type="GO" id="GO:0016787">
    <property type="term" value="F:hydrolase activity"/>
    <property type="evidence" value="ECO:0007669"/>
    <property type="project" value="UniProtKB-KW"/>
</dbReference>
<feature type="domain" description="DNA2/NAM7 helicase helicase" evidence="8">
    <location>
        <begin position="345"/>
        <end position="841"/>
    </location>
</feature>
<proteinExistence type="inferred from homology"/>
<keyword evidence="5" id="KW-0067">ATP-binding</keyword>
<evidence type="ECO:0000256" key="3">
    <source>
        <dbReference type="ARBA" id="ARBA00022801"/>
    </source>
</evidence>
<keyword evidence="3" id="KW-0378">Hydrolase</keyword>
<evidence type="ECO:0000313" key="11">
    <source>
        <dbReference type="Proteomes" id="UP000572722"/>
    </source>
</evidence>
<keyword evidence="4" id="KW-0347">Helicase</keyword>
<organism evidence="10 11">
    <name type="scientific">Vibrio tubiashii</name>
    <dbReference type="NCBI Taxonomy" id="29498"/>
    <lineage>
        <taxon>Bacteria</taxon>
        <taxon>Pseudomonadati</taxon>
        <taxon>Pseudomonadota</taxon>
        <taxon>Gammaproteobacteria</taxon>
        <taxon>Vibrionales</taxon>
        <taxon>Vibrionaceae</taxon>
        <taxon>Vibrio</taxon>
        <taxon>Vibrio oreintalis group</taxon>
    </lineage>
</organism>
<dbReference type="InterPro" id="IPR027417">
    <property type="entry name" value="P-loop_NTPase"/>
</dbReference>
<dbReference type="InterPro" id="IPR041677">
    <property type="entry name" value="DNA2/NAM7_AAA_11"/>
</dbReference>
<dbReference type="AlphaFoldDB" id="A0AAE5GQ15"/>
<evidence type="ECO:0000256" key="6">
    <source>
        <dbReference type="SAM" id="Coils"/>
    </source>
</evidence>
<dbReference type="InterPro" id="IPR047187">
    <property type="entry name" value="SF1_C_Upf1"/>
</dbReference>
<feature type="compositionally biased region" description="Acidic residues" evidence="7">
    <location>
        <begin position="244"/>
        <end position="255"/>
    </location>
</feature>
<evidence type="ECO:0000259" key="9">
    <source>
        <dbReference type="Pfam" id="PF13087"/>
    </source>
</evidence>
<keyword evidence="2" id="KW-0547">Nucleotide-binding</keyword>
<comment type="similarity">
    <text evidence="1">Belongs to the DNA2/NAM7 helicase family.</text>
</comment>
<accession>A0AAE5GQ15</accession>
<gene>
    <name evidence="10" type="ORF">F0237_09645</name>
</gene>
<protein>
    <recommendedName>
        <fullName evidence="12">DNA helicase</fullName>
    </recommendedName>
</protein>
<evidence type="ECO:0000313" key="10">
    <source>
        <dbReference type="EMBL" id="NOI80926.1"/>
    </source>
</evidence>
<dbReference type="Proteomes" id="UP000572722">
    <property type="component" value="Unassembled WGS sequence"/>
</dbReference>
<dbReference type="GO" id="GO:0005524">
    <property type="term" value="F:ATP binding"/>
    <property type="evidence" value="ECO:0007669"/>
    <property type="project" value="UniProtKB-KW"/>
</dbReference>